<dbReference type="GO" id="GO:0061630">
    <property type="term" value="F:ubiquitin protein ligase activity"/>
    <property type="evidence" value="ECO:0007669"/>
    <property type="project" value="TreeGrafter"/>
</dbReference>
<feature type="non-terminal residue" evidence="4">
    <location>
        <position position="126"/>
    </location>
</feature>
<protein>
    <recommendedName>
        <fullName evidence="5">SMP-30/Gluconolactonase/LRE-like region domain-containing protein</fullName>
    </recommendedName>
</protein>
<accession>A0A0B6Y6J6</accession>
<feature type="repeat" description="NHL" evidence="2">
    <location>
        <begin position="30"/>
        <end position="56"/>
    </location>
</feature>
<feature type="non-terminal residue" evidence="4">
    <location>
        <position position="1"/>
    </location>
</feature>
<sequence>HNSVTCITHDGGLLFTYAPHDGAHALKKSQGVCCDKNGNIFVADYGNFRIHLLTSDGNFQRFILGRDNILSRPVAVAMTDSNKLVVVQSDGMVKIFSYEGNKAQDEGQEMTNGKPGYSRHRLSIST</sequence>
<gene>
    <name evidence="4" type="primary">ORF14857</name>
</gene>
<feature type="region of interest" description="Disordered" evidence="3">
    <location>
        <begin position="104"/>
        <end position="126"/>
    </location>
</feature>
<feature type="compositionally biased region" description="Basic residues" evidence="3">
    <location>
        <begin position="117"/>
        <end position="126"/>
    </location>
</feature>
<dbReference type="PANTHER" id="PTHR24104">
    <property type="entry name" value="E3 UBIQUITIN-PROTEIN LIGASE NHLRC1-RELATED"/>
    <property type="match status" value="1"/>
</dbReference>
<organism evidence="4">
    <name type="scientific">Arion vulgaris</name>
    <dbReference type="NCBI Taxonomy" id="1028688"/>
    <lineage>
        <taxon>Eukaryota</taxon>
        <taxon>Metazoa</taxon>
        <taxon>Spiralia</taxon>
        <taxon>Lophotrochozoa</taxon>
        <taxon>Mollusca</taxon>
        <taxon>Gastropoda</taxon>
        <taxon>Heterobranchia</taxon>
        <taxon>Euthyneura</taxon>
        <taxon>Panpulmonata</taxon>
        <taxon>Eupulmonata</taxon>
        <taxon>Stylommatophora</taxon>
        <taxon>Helicina</taxon>
        <taxon>Arionoidea</taxon>
        <taxon>Arionidae</taxon>
        <taxon>Arion</taxon>
    </lineage>
</organism>
<evidence type="ECO:0000313" key="4">
    <source>
        <dbReference type="EMBL" id="CEK51927.1"/>
    </source>
</evidence>
<evidence type="ECO:0000256" key="2">
    <source>
        <dbReference type="PROSITE-ProRule" id="PRU00504"/>
    </source>
</evidence>
<dbReference type="InterPro" id="IPR050952">
    <property type="entry name" value="TRIM-NHL_E3_ligases"/>
</dbReference>
<dbReference type="Gene3D" id="2.120.10.30">
    <property type="entry name" value="TolB, C-terminal domain"/>
    <property type="match status" value="1"/>
</dbReference>
<name>A0A0B6Y6J6_9EUPU</name>
<dbReference type="PROSITE" id="PS51125">
    <property type="entry name" value="NHL"/>
    <property type="match status" value="1"/>
</dbReference>
<proteinExistence type="predicted"/>
<dbReference type="GO" id="GO:0008270">
    <property type="term" value="F:zinc ion binding"/>
    <property type="evidence" value="ECO:0007669"/>
    <property type="project" value="UniProtKB-KW"/>
</dbReference>
<dbReference type="GO" id="GO:0000209">
    <property type="term" value="P:protein polyubiquitination"/>
    <property type="evidence" value="ECO:0007669"/>
    <property type="project" value="TreeGrafter"/>
</dbReference>
<dbReference type="SUPFAM" id="SSF101898">
    <property type="entry name" value="NHL repeat"/>
    <property type="match status" value="1"/>
</dbReference>
<evidence type="ECO:0000256" key="3">
    <source>
        <dbReference type="SAM" id="MobiDB-lite"/>
    </source>
</evidence>
<dbReference type="EMBL" id="HACG01005062">
    <property type="protein sequence ID" value="CEK51927.1"/>
    <property type="molecule type" value="Transcribed_RNA"/>
</dbReference>
<keyword evidence="1" id="KW-0677">Repeat</keyword>
<dbReference type="PANTHER" id="PTHR24104:SF25">
    <property type="entry name" value="PROTEIN LIN-41"/>
    <property type="match status" value="1"/>
</dbReference>
<reference evidence="4" key="1">
    <citation type="submission" date="2014-12" db="EMBL/GenBank/DDBJ databases">
        <title>Insight into the proteome of Arion vulgaris.</title>
        <authorList>
            <person name="Aradska J."/>
            <person name="Bulat T."/>
            <person name="Smidak R."/>
            <person name="Sarate P."/>
            <person name="Gangsoo J."/>
            <person name="Sialana F."/>
            <person name="Bilban M."/>
            <person name="Lubec G."/>
        </authorList>
    </citation>
    <scope>NUCLEOTIDE SEQUENCE</scope>
    <source>
        <tissue evidence="4">Skin</tissue>
    </source>
</reference>
<evidence type="ECO:0000256" key="1">
    <source>
        <dbReference type="ARBA" id="ARBA00022737"/>
    </source>
</evidence>
<dbReference type="AlphaFoldDB" id="A0A0B6Y6J6"/>
<dbReference type="GO" id="GO:0043161">
    <property type="term" value="P:proteasome-mediated ubiquitin-dependent protein catabolic process"/>
    <property type="evidence" value="ECO:0007669"/>
    <property type="project" value="TreeGrafter"/>
</dbReference>
<dbReference type="InterPro" id="IPR001258">
    <property type="entry name" value="NHL_repeat"/>
</dbReference>
<evidence type="ECO:0008006" key="5">
    <source>
        <dbReference type="Google" id="ProtNLM"/>
    </source>
</evidence>
<dbReference type="Pfam" id="PF01436">
    <property type="entry name" value="NHL"/>
    <property type="match status" value="1"/>
</dbReference>
<dbReference type="InterPro" id="IPR011042">
    <property type="entry name" value="6-blade_b-propeller_TolB-like"/>
</dbReference>